<gene>
    <name evidence="5" type="ORF">SAMN02910344_01774</name>
</gene>
<dbReference type="InterPro" id="IPR011610">
    <property type="entry name" value="SAM_mthyl_Trfase_ML2640-like"/>
</dbReference>
<evidence type="ECO:0000256" key="2">
    <source>
        <dbReference type="ARBA" id="ARBA00022603"/>
    </source>
</evidence>
<keyword evidence="3 5" id="KW-0808">Transferase</keyword>
<dbReference type="EC" id="2.1.1.-" evidence="4"/>
<sequence>MITLQESTTAKLCAFARAHHSNFVKHKIFDDYLAFDLMGFDGYMEMAEVISANFQKYDNSSNNLIAGNIRERAGFVKNLATYISPIPLTRIDFTERLINRFAKRTKGRVQYVILGAGMDTFAFRNPNENIRVFEVDHPDTQKFKLARVKELEWQIPSGVNFVPVRFGEDSLLNKLKEYGLDPSVPTVFSILGVTYYLSLDTFKETLLSISSLAREGNMVVFDFPDETTFDSNAVDRVRTLAEITDTFGEPMIHGFRVDEIREALNEAGFAVVNHLTPRRIEHHYFRDRTDGLHAFENIHLISGIYRRGPETEEDK</sequence>
<name>A0A662ZLY7_9GAMM</name>
<keyword evidence="6" id="KW-1185">Reference proteome</keyword>
<dbReference type="OrthoDB" id="9806164at2"/>
<comment type="function">
    <text evidence="4">Exhibits S-adenosyl-L-methionine-dependent methyltransferase activity.</text>
</comment>
<dbReference type="Gene3D" id="3.40.50.150">
    <property type="entry name" value="Vaccinia Virus protein VP39"/>
    <property type="match status" value="1"/>
</dbReference>
<dbReference type="Proteomes" id="UP000243745">
    <property type="component" value="Unassembled WGS sequence"/>
</dbReference>
<dbReference type="AlphaFoldDB" id="A0A662ZLY7"/>
<dbReference type="GO" id="GO:0008168">
    <property type="term" value="F:methyltransferase activity"/>
    <property type="evidence" value="ECO:0007669"/>
    <property type="project" value="UniProtKB-UniRule"/>
</dbReference>
<protein>
    <recommendedName>
        <fullName evidence="4">S-adenosyl-L-methionine-dependent methyltransferase</fullName>
        <ecNumber evidence="4">2.1.1.-</ecNumber>
    </recommendedName>
</protein>
<dbReference type="PANTHER" id="PTHR43619">
    <property type="entry name" value="S-ADENOSYL-L-METHIONINE-DEPENDENT METHYLTRANSFERASE YKTD-RELATED"/>
    <property type="match status" value="1"/>
</dbReference>
<dbReference type="Pfam" id="PF04072">
    <property type="entry name" value="LCM"/>
    <property type="match status" value="1"/>
</dbReference>
<dbReference type="NCBIfam" id="TIGR00027">
    <property type="entry name" value="mthyl_TIGR00027"/>
    <property type="match status" value="1"/>
</dbReference>
<evidence type="ECO:0000256" key="1">
    <source>
        <dbReference type="ARBA" id="ARBA00008138"/>
    </source>
</evidence>
<dbReference type="InterPro" id="IPR007213">
    <property type="entry name" value="Ppm1/Ppm2/Tcmp"/>
</dbReference>
<comment type="similarity">
    <text evidence="1 4">Belongs to the UPF0677 family.</text>
</comment>
<keyword evidence="4" id="KW-0949">S-adenosyl-L-methionine</keyword>
<dbReference type="PANTHER" id="PTHR43619:SF2">
    <property type="entry name" value="S-ADENOSYL-L-METHIONINE-DEPENDENT METHYLTRANSFERASES SUPERFAMILY PROTEIN"/>
    <property type="match status" value="1"/>
</dbReference>
<dbReference type="GO" id="GO:0032259">
    <property type="term" value="P:methylation"/>
    <property type="evidence" value="ECO:0007669"/>
    <property type="project" value="UniProtKB-KW"/>
</dbReference>
<dbReference type="SUPFAM" id="SSF53335">
    <property type="entry name" value="S-adenosyl-L-methionine-dependent methyltransferases"/>
    <property type="match status" value="1"/>
</dbReference>
<evidence type="ECO:0000313" key="6">
    <source>
        <dbReference type="Proteomes" id="UP000243745"/>
    </source>
</evidence>
<evidence type="ECO:0000313" key="5">
    <source>
        <dbReference type="EMBL" id="SFP57949.1"/>
    </source>
</evidence>
<reference evidence="5 6" key="1">
    <citation type="submission" date="2016-10" db="EMBL/GenBank/DDBJ databases">
        <authorList>
            <person name="Varghese N."/>
            <person name="Submissions S."/>
        </authorList>
    </citation>
    <scope>NUCLEOTIDE SEQUENCE [LARGE SCALE GENOMIC DNA]</scope>
    <source>
        <strain evidence="5 6">DSM 1361</strain>
    </source>
</reference>
<evidence type="ECO:0000256" key="3">
    <source>
        <dbReference type="ARBA" id="ARBA00022679"/>
    </source>
</evidence>
<dbReference type="InterPro" id="IPR029063">
    <property type="entry name" value="SAM-dependent_MTases_sf"/>
</dbReference>
<accession>A0A662ZLY7</accession>
<evidence type="ECO:0000256" key="4">
    <source>
        <dbReference type="RuleBase" id="RU362030"/>
    </source>
</evidence>
<proteinExistence type="inferred from homology"/>
<organism evidence="5 6">
    <name type="scientific">Ruminobacter amylophilus</name>
    <dbReference type="NCBI Taxonomy" id="867"/>
    <lineage>
        <taxon>Bacteria</taxon>
        <taxon>Pseudomonadati</taxon>
        <taxon>Pseudomonadota</taxon>
        <taxon>Gammaproteobacteria</taxon>
        <taxon>Aeromonadales</taxon>
        <taxon>Succinivibrionaceae</taxon>
        <taxon>Ruminobacter</taxon>
    </lineage>
</organism>
<dbReference type="EMBL" id="FOXF01000039">
    <property type="protein sequence ID" value="SFP57949.1"/>
    <property type="molecule type" value="Genomic_DNA"/>
</dbReference>
<dbReference type="RefSeq" id="WP_093142938.1">
    <property type="nucleotide sequence ID" value="NZ_FOXF01000039.1"/>
</dbReference>
<keyword evidence="2 4" id="KW-0489">Methyltransferase</keyword>